<protein>
    <submittedName>
        <fullName evidence="1">Uncharacterized protein</fullName>
    </submittedName>
</protein>
<gene>
    <name evidence="1" type="ORF">F442_10124</name>
</gene>
<dbReference type="AlphaFoldDB" id="W2Z6L3"/>
<organism evidence="1 2">
    <name type="scientific">Phytophthora nicotianae P10297</name>
    <dbReference type="NCBI Taxonomy" id="1317064"/>
    <lineage>
        <taxon>Eukaryota</taxon>
        <taxon>Sar</taxon>
        <taxon>Stramenopiles</taxon>
        <taxon>Oomycota</taxon>
        <taxon>Peronosporomycetes</taxon>
        <taxon>Peronosporales</taxon>
        <taxon>Peronosporaceae</taxon>
        <taxon>Phytophthora</taxon>
    </lineage>
</organism>
<comment type="caution">
    <text evidence="1">The sequence shown here is derived from an EMBL/GenBank/DDBJ whole genome shotgun (WGS) entry which is preliminary data.</text>
</comment>
<reference evidence="1 2" key="1">
    <citation type="submission" date="2013-11" db="EMBL/GenBank/DDBJ databases">
        <title>The Genome Sequence of Phytophthora parasitica P10297.</title>
        <authorList>
            <consortium name="The Broad Institute Genomics Platform"/>
            <person name="Russ C."/>
            <person name="Tyler B."/>
            <person name="Panabieres F."/>
            <person name="Shan W."/>
            <person name="Tripathy S."/>
            <person name="Grunwald N."/>
            <person name="Machado M."/>
            <person name="Johnson C.S."/>
            <person name="Walker B."/>
            <person name="Young S.K."/>
            <person name="Zeng Q."/>
            <person name="Gargeya S."/>
            <person name="Fitzgerald M."/>
            <person name="Haas B."/>
            <person name="Abouelleil A."/>
            <person name="Allen A.W."/>
            <person name="Alvarado L."/>
            <person name="Arachchi H.M."/>
            <person name="Berlin A.M."/>
            <person name="Chapman S.B."/>
            <person name="Gainer-Dewar J."/>
            <person name="Goldberg J."/>
            <person name="Griggs A."/>
            <person name="Gujja S."/>
            <person name="Hansen M."/>
            <person name="Howarth C."/>
            <person name="Imamovic A."/>
            <person name="Ireland A."/>
            <person name="Larimer J."/>
            <person name="McCowan C."/>
            <person name="Murphy C."/>
            <person name="Pearson M."/>
            <person name="Poon T.W."/>
            <person name="Priest M."/>
            <person name="Roberts A."/>
            <person name="Saif S."/>
            <person name="Shea T."/>
            <person name="Sisk P."/>
            <person name="Sykes S."/>
            <person name="Wortman J."/>
            <person name="Nusbaum C."/>
            <person name="Birren B."/>
        </authorList>
    </citation>
    <scope>NUCLEOTIDE SEQUENCE [LARGE SCALE GENOMIC DNA]</scope>
    <source>
        <strain evidence="1 2">P10297</strain>
    </source>
</reference>
<dbReference type="EMBL" id="ANIY01002081">
    <property type="protein sequence ID" value="ETP43012.1"/>
    <property type="molecule type" value="Genomic_DNA"/>
</dbReference>
<evidence type="ECO:0000313" key="1">
    <source>
        <dbReference type="EMBL" id="ETP43012.1"/>
    </source>
</evidence>
<evidence type="ECO:0000313" key="2">
    <source>
        <dbReference type="Proteomes" id="UP000018948"/>
    </source>
</evidence>
<dbReference type="Proteomes" id="UP000018948">
    <property type="component" value="Unassembled WGS sequence"/>
</dbReference>
<sequence length="61" mass="7058">MSDVTAALADMVEEEIKLLEVLCNSRESREQRLSASKATRQYSIRNFFLLTKTRFEICCLV</sequence>
<accession>W2Z6L3</accession>
<proteinExistence type="predicted"/>
<name>W2Z6L3_PHYNI</name>